<accession>A0A4P9WFM9</accession>
<dbReference type="Pfam" id="PF07162">
    <property type="entry name" value="B9-C2"/>
    <property type="match status" value="2"/>
</dbReference>
<gene>
    <name evidence="7" type="ORF">BDK51DRAFT_18854</name>
</gene>
<dbReference type="PANTHER" id="PTHR12968:SF2">
    <property type="entry name" value="B9 DOMAIN-CONTAINING PROTEIN 2"/>
    <property type="match status" value="1"/>
</dbReference>
<protein>
    <recommendedName>
        <fullName evidence="6">B9 domain-containing protein 2</fullName>
    </recommendedName>
</protein>
<dbReference type="PROSITE" id="PS51381">
    <property type="entry name" value="C2_B9"/>
    <property type="match status" value="1"/>
</dbReference>
<evidence type="ECO:0000313" key="8">
    <source>
        <dbReference type="Proteomes" id="UP000269721"/>
    </source>
</evidence>
<reference evidence="8" key="1">
    <citation type="journal article" date="2018" name="Nat. Microbiol.">
        <title>Leveraging single-cell genomics to expand the fungal tree of life.</title>
        <authorList>
            <person name="Ahrendt S.R."/>
            <person name="Quandt C.A."/>
            <person name="Ciobanu D."/>
            <person name="Clum A."/>
            <person name="Salamov A."/>
            <person name="Andreopoulos B."/>
            <person name="Cheng J.F."/>
            <person name="Woyke T."/>
            <person name="Pelin A."/>
            <person name="Henrissat B."/>
            <person name="Reynolds N.K."/>
            <person name="Benny G.L."/>
            <person name="Smith M.E."/>
            <person name="James T.Y."/>
            <person name="Grigoriev I.V."/>
        </authorList>
    </citation>
    <scope>NUCLEOTIDE SEQUENCE [LARGE SCALE GENOMIC DNA]</scope>
</reference>
<evidence type="ECO:0000256" key="1">
    <source>
        <dbReference type="ARBA" id="ARBA00004120"/>
    </source>
</evidence>
<organism evidence="7 8">
    <name type="scientific">Blyttiomyces helicus</name>
    <dbReference type="NCBI Taxonomy" id="388810"/>
    <lineage>
        <taxon>Eukaryota</taxon>
        <taxon>Fungi</taxon>
        <taxon>Fungi incertae sedis</taxon>
        <taxon>Chytridiomycota</taxon>
        <taxon>Chytridiomycota incertae sedis</taxon>
        <taxon>Chytridiomycetes</taxon>
        <taxon>Chytridiomycetes incertae sedis</taxon>
        <taxon>Blyttiomyces</taxon>
    </lineage>
</organism>
<dbReference type="GO" id="GO:0036038">
    <property type="term" value="C:MKS complex"/>
    <property type="evidence" value="ECO:0007669"/>
    <property type="project" value="TreeGrafter"/>
</dbReference>
<keyword evidence="3" id="KW-0970">Cilium biogenesis/degradation</keyword>
<name>A0A4P9WFM9_9FUNG</name>
<evidence type="ECO:0000256" key="3">
    <source>
        <dbReference type="ARBA" id="ARBA00022794"/>
    </source>
</evidence>
<dbReference type="AlphaFoldDB" id="A0A4P9WFM9"/>
<keyword evidence="8" id="KW-1185">Reference proteome</keyword>
<evidence type="ECO:0000256" key="6">
    <source>
        <dbReference type="ARBA" id="ARBA00039272"/>
    </source>
</evidence>
<dbReference type="GO" id="GO:0060271">
    <property type="term" value="P:cilium assembly"/>
    <property type="evidence" value="ECO:0007669"/>
    <property type="project" value="TreeGrafter"/>
</dbReference>
<keyword evidence="5" id="KW-0966">Cell projection</keyword>
<dbReference type="Proteomes" id="UP000269721">
    <property type="component" value="Unassembled WGS sequence"/>
</dbReference>
<keyword evidence="2" id="KW-0963">Cytoplasm</keyword>
<proteinExistence type="predicted"/>
<dbReference type="OrthoDB" id="184109at2759"/>
<evidence type="ECO:0000256" key="4">
    <source>
        <dbReference type="ARBA" id="ARBA00023212"/>
    </source>
</evidence>
<keyword evidence="4" id="KW-0206">Cytoskeleton</keyword>
<dbReference type="InterPro" id="IPR010796">
    <property type="entry name" value="C2_B9-type_dom"/>
</dbReference>
<evidence type="ECO:0000313" key="7">
    <source>
        <dbReference type="EMBL" id="RKO91569.1"/>
    </source>
</evidence>
<evidence type="ECO:0000256" key="5">
    <source>
        <dbReference type="ARBA" id="ARBA00023273"/>
    </source>
</evidence>
<evidence type="ECO:0000256" key="2">
    <source>
        <dbReference type="ARBA" id="ARBA00022490"/>
    </source>
</evidence>
<comment type="subcellular location">
    <subcellularLocation>
        <location evidence="1">Cytoplasm</location>
        <location evidence="1">Cytoskeleton</location>
        <location evidence="1">Cilium basal body</location>
    </subcellularLocation>
</comment>
<dbReference type="PANTHER" id="PTHR12968">
    <property type="entry name" value="B9 DOMAIN-CONTAINING"/>
    <property type="match status" value="1"/>
</dbReference>
<dbReference type="EMBL" id="KZ995007">
    <property type="protein sequence ID" value="RKO91569.1"/>
    <property type="molecule type" value="Genomic_DNA"/>
</dbReference>
<sequence>MAEVHIIGSLHGATGFPRSELCCKWSLVSGDAWRLVEGEETGQTHVDLPAVGWPKFHVEVFHQDMFGRNELYGYGFVHVPTTPGVHQLDCVTWRPAGSLLDQLWAFFLGATPQLRDPTLVHTATDRFRLTTVAMGKVHLEVGVVLRGFDGYGVAN</sequence>